<dbReference type="NCBIfam" id="TIGR01077">
    <property type="entry name" value="L13_A_E"/>
    <property type="match status" value="1"/>
</dbReference>
<dbReference type="CDD" id="cd00392">
    <property type="entry name" value="Ribosomal_L13"/>
    <property type="match status" value="1"/>
</dbReference>
<dbReference type="PANTHER" id="PTHR11545:SF3">
    <property type="entry name" value="LARGE RIBOSOMAL SUBUNIT PROTEIN UL13"/>
    <property type="match status" value="1"/>
</dbReference>
<comment type="similarity">
    <text evidence="1 6">Belongs to the universal ribosomal protein uL13 family.</text>
</comment>
<dbReference type="FunFam" id="6.10.250.3250:FF:000001">
    <property type="entry name" value="60S ribosomal protein L13a"/>
    <property type="match status" value="1"/>
</dbReference>
<dbReference type="Gene3D" id="6.10.250.3250">
    <property type="match status" value="1"/>
</dbReference>
<dbReference type="PANTHER" id="PTHR11545">
    <property type="entry name" value="RIBOSOMAL PROTEIN L13"/>
    <property type="match status" value="1"/>
</dbReference>
<evidence type="ECO:0000256" key="2">
    <source>
        <dbReference type="ARBA" id="ARBA00022980"/>
    </source>
</evidence>
<gene>
    <name evidence="7" type="primary">rpl13A</name>
</gene>
<dbReference type="FunFam" id="3.90.1180.10:FF:000002">
    <property type="entry name" value="60S ribosomal protein L16"/>
    <property type="match status" value="1"/>
</dbReference>
<evidence type="ECO:0000256" key="4">
    <source>
        <dbReference type="ARBA" id="ARBA00035201"/>
    </source>
</evidence>
<dbReference type="InterPro" id="IPR005755">
    <property type="entry name" value="Ribosomal_uL13_euk/arc"/>
</dbReference>
<evidence type="ECO:0000256" key="1">
    <source>
        <dbReference type="ARBA" id="ARBA00006227"/>
    </source>
</evidence>
<dbReference type="SUPFAM" id="SSF52161">
    <property type="entry name" value="Ribosomal protein L13"/>
    <property type="match status" value="1"/>
</dbReference>
<dbReference type="GO" id="GO:0017148">
    <property type="term" value="P:negative regulation of translation"/>
    <property type="evidence" value="ECO:0007669"/>
    <property type="project" value="TreeGrafter"/>
</dbReference>
<protein>
    <recommendedName>
        <fullName evidence="4">Large ribosomal subunit protein uL13</fullName>
    </recommendedName>
    <alternativeName>
        <fullName evidence="5">60S ribosomal protein L13a</fullName>
    </alternativeName>
</protein>
<dbReference type="HAMAP" id="MF_01366">
    <property type="entry name" value="Ribosomal_uL13"/>
    <property type="match status" value="1"/>
</dbReference>
<reference evidence="7" key="1">
    <citation type="journal article" date="2010" name="J. Mol. Evol.">
        <title>Accelerated evolutionary rate of housekeeping genes in tunicates.</title>
        <authorList>
            <person name="Tsagkogeorga G."/>
            <person name="Turon X."/>
            <person name="Galtier N."/>
            <person name="Douzery E.J."/>
            <person name="Delsuc F."/>
        </authorList>
    </citation>
    <scope>NUCLEOTIDE SEQUENCE</scope>
    <source>
        <tissue evidence="7">Mix of muscle and gonads</tissue>
    </source>
</reference>
<dbReference type="GO" id="GO:0003735">
    <property type="term" value="F:structural constituent of ribosome"/>
    <property type="evidence" value="ECO:0007669"/>
    <property type="project" value="InterPro"/>
</dbReference>
<proteinExistence type="evidence at transcript level"/>
<dbReference type="EMBL" id="FN984769">
    <property type="protein sequence ID" value="CBN08625.1"/>
    <property type="molecule type" value="mRNA"/>
</dbReference>
<dbReference type="GO" id="GO:0003729">
    <property type="term" value="F:mRNA binding"/>
    <property type="evidence" value="ECO:0007669"/>
    <property type="project" value="TreeGrafter"/>
</dbReference>
<dbReference type="GO" id="GO:0006412">
    <property type="term" value="P:translation"/>
    <property type="evidence" value="ECO:0007669"/>
    <property type="project" value="InterPro"/>
</dbReference>
<dbReference type="Pfam" id="PF00572">
    <property type="entry name" value="Ribosomal_L13"/>
    <property type="match status" value="1"/>
</dbReference>
<evidence type="ECO:0000313" key="7">
    <source>
        <dbReference type="EMBL" id="CBN08625.1"/>
    </source>
</evidence>
<dbReference type="PROSITE" id="PS00783">
    <property type="entry name" value="RIBOSOMAL_L13"/>
    <property type="match status" value="1"/>
</dbReference>
<dbReference type="InterPro" id="IPR036899">
    <property type="entry name" value="Ribosomal_uL13_sf"/>
</dbReference>
<dbReference type="AlphaFoldDB" id="E3PQV7"/>
<organism evidence="7">
    <name type="scientific">Microcosmus squamiger</name>
    <name type="common">Sea squirt</name>
    <dbReference type="NCBI Taxonomy" id="439822"/>
    <lineage>
        <taxon>Eukaryota</taxon>
        <taxon>Metazoa</taxon>
        <taxon>Chordata</taxon>
        <taxon>Tunicata</taxon>
        <taxon>Ascidiacea</taxon>
        <taxon>Stolidobranchia</taxon>
        <taxon>Pyuridae</taxon>
        <taxon>Microcosmus</taxon>
    </lineage>
</organism>
<evidence type="ECO:0000256" key="3">
    <source>
        <dbReference type="ARBA" id="ARBA00023274"/>
    </source>
</evidence>
<dbReference type="InterPro" id="IPR005822">
    <property type="entry name" value="Ribosomal_uL13"/>
</dbReference>
<sequence>MADAFQKVKVIDANNHLLGRLSAVVAKTILNGQRVVVVRCEGLLISGNFYRNKLKYLAFLRKRINTNPKRGPFHFRAPSKILWRTVRGMLPHKLKRGEAALDRLKVFEGIPSPYDKKKRVIVPSALKVVKLKPQRRFAPLSRLSHEVGWKYRDVVSALEDKRKARSKIYWERKQHLAGLRKKAISNVQSKIADIDAEIEAMGCYTT</sequence>
<accession>E3PQV7</accession>
<dbReference type="GO" id="GO:0022625">
    <property type="term" value="C:cytosolic large ribosomal subunit"/>
    <property type="evidence" value="ECO:0007669"/>
    <property type="project" value="TreeGrafter"/>
</dbReference>
<name>E3PQV7_MICSQ</name>
<evidence type="ECO:0000256" key="5">
    <source>
        <dbReference type="ARBA" id="ARBA00035367"/>
    </source>
</evidence>
<keyword evidence="2 6" id="KW-0689">Ribosomal protein</keyword>
<dbReference type="InterPro" id="IPR023563">
    <property type="entry name" value="Ribosomal_uL13_CS"/>
</dbReference>
<dbReference type="Gene3D" id="3.90.1180.10">
    <property type="entry name" value="Ribosomal protein L13"/>
    <property type="match status" value="1"/>
</dbReference>
<keyword evidence="3 6" id="KW-0687">Ribonucleoprotein</keyword>
<evidence type="ECO:0000256" key="6">
    <source>
        <dbReference type="RuleBase" id="RU003877"/>
    </source>
</evidence>